<proteinExistence type="predicted"/>
<feature type="region of interest" description="Disordered" evidence="1">
    <location>
        <begin position="1"/>
        <end position="281"/>
    </location>
</feature>
<evidence type="ECO:0000256" key="1">
    <source>
        <dbReference type="SAM" id="MobiDB-lite"/>
    </source>
</evidence>
<protein>
    <submittedName>
        <fullName evidence="2">Uncharacterized protein</fullName>
    </submittedName>
</protein>
<dbReference type="AlphaFoldDB" id="A0A4R0RTS7"/>
<organism evidence="2 3">
    <name type="scientific">Steccherinum ochraceum</name>
    <dbReference type="NCBI Taxonomy" id="92696"/>
    <lineage>
        <taxon>Eukaryota</taxon>
        <taxon>Fungi</taxon>
        <taxon>Dikarya</taxon>
        <taxon>Basidiomycota</taxon>
        <taxon>Agaricomycotina</taxon>
        <taxon>Agaricomycetes</taxon>
        <taxon>Polyporales</taxon>
        <taxon>Steccherinaceae</taxon>
        <taxon>Steccherinum</taxon>
    </lineage>
</organism>
<dbReference type="Proteomes" id="UP000292702">
    <property type="component" value="Unassembled WGS sequence"/>
</dbReference>
<evidence type="ECO:0000313" key="2">
    <source>
        <dbReference type="EMBL" id="TCD70833.1"/>
    </source>
</evidence>
<dbReference type="InterPro" id="IPR003903">
    <property type="entry name" value="UIM_dom"/>
</dbReference>
<feature type="compositionally biased region" description="Pro residues" evidence="1">
    <location>
        <begin position="167"/>
        <end position="185"/>
    </location>
</feature>
<feature type="compositionally biased region" description="Pro residues" evidence="1">
    <location>
        <begin position="17"/>
        <end position="28"/>
    </location>
</feature>
<feature type="compositionally biased region" description="Low complexity" evidence="1">
    <location>
        <begin position="317"/>
        <end position="338"/>
    </location>
</feature>
<feature type="compositionally biased region" description="Basic and acidic residues" evidence="1">
    <location>
        <begin position="246"/>
        <end position="259"/>
    </location>
</feature>
<feature type="compositionally biased region" description="Low complexity" evidence="1">
    <location>
        <begin position="506"/>
        <end position="517"/>
    </location>
</feature>
<comment type="caution">
    <text evidence="2">The sequence shown here is derived from an EMBL/GenBank/DDBJ whole genome shotgun (WGS) entry which is preliminary data.</text>
</comment>
<feature type="compositionally biased region" description="Low complexity" evidence="1">
    <location>
        <begin position="408"/>
        <end position="422"/>
    </location>
</feature>
<feature type="compositionally biased region" description="Low complexity" evidence="1">
    <location>
        <begin position="439"/>
        <end position="497"/>
    </location>
</feature>
<feature type="region of interest" description="Disordered" evidence="1">
    <location>
        <begin position="543"/>
        <end position="584"/>
    </location>
</feature>
<feature type="compositionally biased region" description="Low complexity" evidence="1">
    <location>
        <begin position="385"/>
        <end position="401"/>
    </location>
</feature>
<feature type="compositionally biased region" description="Polar residues" evidence="1">
    <location>
        <begin position="79"/>
        <end position="95"/>
    </location>
</feature>
<dbReference type="SMART" id="SM00726">
    <property type="entry name" value="UIM"/>
    <property type="match status" value="2"/>
</dbReference>
<feature type="region of interest" description="Disordered" evidence="1">
    <location>
        <begin position="310"/>
        <end position="531"/>
    </location>
</feature>
<feature type="compositionally biased region" description="Basic and acidic residues" evidence="1">
    <location>
        <begin position="269"/>
        <end position="281"/>
    </location>
</feature>
<reference evidence="2 3" key="1">
    <citation type="submission" date="2018-11" db="EMBL/GenBank/DDBJ databases">
        <title>Genome assembly of Steccherinum ochraceum LE-BIN_3174, the white-rot fungus of the Steccherinaceae family (The Residual Polyporoid clade, Polyporales, Basidiomycota).</title>
        <authorList>
            <person name="Fedorova T.V."/>
            <person name="Glazunova O.A."/>
            <person name="Landesman E.O."/>
            <person name="Moiseenko K.V."/>
            <person name="Psurtseva N.V."/>
            <person name="Savinova O.S."/>
            <person name="Shakhova N.V."/>
            <person name="Tyazhelova T.V."/>
            <person name="Vasina D.V."/>
        </authorList>
    </citation>
    <scope>NUCLEOTIDE SEQUENCE [LARGE SCALE GENOMIC DNA]</scope>
    <source>
        <strain evidence="2 3">LE-BIN_3174</strain>
    </source>
</reference>
<dbReference type="OrthoDB" id="3269480at2759"/>
<sequence>MAARAPWGSPAAGPSSYPSPGPNYPSSPYPLSQPVNGSRRRTVFPQPAIQSEPGFYSAAISSVGGFPPSPFPPSQGQSYVSSPASAYPTTQSVHPTSRIPPMLQPGNRDRRPSMNNLRQNSGDLFFQGPTPFPMPHIPKPHSPPRHAPRQHHQHPPPPQLRHSQSSPAPPIPVKPYHSPPVPPKPYAFLDDAPSTIPLYPQPIHNSHSQRPLEVQTAPISTADLQRSPFYGIDHDSPPPPRPPRPLSREQDDPELKKALELSTQSALETARKRQETLHREDEEIARAVQESLRLNASGFTMPIPEHLAVPEVPVQMPMPSTSEPSSSSYDSFPSAFSSEPPRSYYSETPSNAFTSSPPTAGSQISEDERLARQLVEEEEQRSRTSASSHPPSVMSSPVPSMQHAAPVSASPQPMPSSLLSPHPGTPAGDTPPMYNDVVSSAIAASPSAAPNKSPSLLSAAPPISATPSSSSPSSASRPASGLGRSSSAQAVSPAVSPSKPPDARSGRSGSLDSSHSAPAVPTQTQSAPPSLAGHEKITLSVNGTSASSASAHSLSIVDEEDETNGRARASSGAAASTATASPASSANQYIDQELLQGISLGFNPPVIRPNMAPMQGAIPNVVALPYGRCPPFHLKAPSWRDLLKLMARLSNTRLEPTIEAMALVKTEMRVRVVVNFVKVHQNTSDWHVILYMTIDQPVPQNHPQRFKYKNGDPNTLPFSYTHSATPAYLREGADAPISKWYSIPATSGLPYPKLPITFPDLATYLLDALEDSRRTSHDGSGGMRRLAKLVETCYPTDRAEDRSGREKGVSGWVRGLIGRERQRSRDRNEHTYDVVTPFVPDEWGG</sequence>
<dbReference type="STRING" id="92696.A0A4R0RTS7"/>
<feature type="compositionally biased region" description="Low complexity" evidence="1">
    <location>
        <begin position="1"/>
        <end position="16"/>
    </location>
</feature>
<keyword evidence="3" id="KW-1185">Reference proteome</keyword>
<dbReference type="EMBL" id="RWJN01000014">
    <property type="protein sequence ID" value="TCD70833.1"/>
    <property type="molecule type" value="Genomic_DNA"/>
</dbReference>
<feature type="compositionally biased region" description="Polar residues" evidence="1">
    <location>
        <begin position="113"/>
        <end position="122"/>
    </location>
</feature>
<feature type="compositionally biased region" description="Low complexity" evidence="1">
    <location>
        <begin position="545"/>
        <end position="555"/>
    </location>
</feature>
<name>A0A4R0RTS7_9APHY</name>
<accession>A0A4R0RTS7</accession>
<gene>
    <name evidence="2" type="ORF">EIP91_001523</name>
</gene>
<feature type="compositionally biased region" description="Polar residues" evidence="1">
    <location>
        <begin position="345"/>
        <end position="364"/>
    </location>
</feature>
<feature type="compositionally biased region" description="Basic residues" evidence="1">
    <location>
        <begin position="138"/>
        <end position="154"/>
    </location>
</feature>
<feature type="compositionally biased region" description="Low complexity" evidence="1">
    <location>
        <begin position="566"/>
        <end position="584"/>
    </location>
</feature>
<feature type="compositionally biased region" description="Basic and acidic residues" evidence="1">
    <location>
        <begin position="366"/>
        <end position="375"/>
    </location>
</feature>
<evidence type="ECO:0000313" key="3">
    <source>
        <dbReference type="Proteomes" id="UP000292702"/>
    </source>
</evidence>